<evidence type="ECO:0000313" key="1">
    <source>
        <dbReference type="EMBL" id="KAF4502834.1"/>
    </source>
</evidence>
<dbReference type="Proteomes" id="UP000737391">
    <property type="component" value="Unassembled WGS sequence"/>
</dbReference>
<protein>
    <submittedName>
        <fullName evidence="1">Uncharacterized protein</fullName>
    </submittedName>
</protein>
<gene>
    <name evidence="1" type="ORF">FAGAP_944</name>
</gene>
<reference evidence="1" key="1">
    <citation type="submission" date="2020-01" db="EMBL/GenBank/DDBJ databases">
        <title>Identification and distribution of gene clusters putatively required for synthesis of sphingolipid metabolism inhibitors in phylogenetically diverse species of the filamentous fungus Fusarium.</title>
        <authorList>
            <person name="Kim H.-S."/>
            <person name="Busman M."/>
            <person name="Brown D.W."/>
            <person name="Divon H."/>
            <person name="Uhlig S."/>
            <person name="Proctor R.H."/>
        </authorList>
    </citation>
    <scope>NUCLEOTIDE SEQUENCE</scope>
    <source>
        <strain evidence="1">NRRL 31653</strain>
    </source>
</reference>
<proteinExistence type="predicted"/>
<comment type="caution">
    <text evidence="1">The sequence shown here is derived from an EMBL/GenBank/DDBJ whole genome shotgun (WGS) entry which is preliminary data.</text>
</comment>
<name>A0A9P5EGX4_9HYPO</name>
<accession>A0A9P5EGX4</accession>
<organism evidence="1 2">
    <name type="scientific">Fusarium agapanthi</name>
    <dbReference type="NCBI Taxonomy" id="1803897"/>
    <lineage>
        <taxon>Eukaryota</taxon>
        <taxon>Fungi</taxon>
        <taxon>Dikarya</taxon>
        <taxon>Ascomycota</taxon>
        <taxon>Pezizomycotina</taxon>
        <taxon>Sordariomycetes</taxon>
        <taxon>Hypocreomycetidae</taxon>
        <taxon>Hypocreales</taxon>
        <taxon>Nectriaceae</taxon>
        <taxon>Fusarium</taxon>
        <taxon>Fusarium fujikuroi species complex</taxon>
    </lineage>
</organism>
<dbReference type="EMBL" id="LUFC02000054">
    <property type="protein sequence ID" value="KAF4502834.1"/>
    <property type="molecule type" value="Genomic_DNA"/>
</dbReference>
<dbReference type="AlphaFoldDB" id="A0A9P5EGX4"/>
<sequence>MIAGNSSSTAAKGALTPAQPIQRCYCDYRTSPDAQAYIDNFHILFSALTYAGKCRIRKQTRIKGLLKANLRSLTRAGSEYKAVPTMVCTELALFRYRVSKAAIDDLSARRVMDFARHEADALRELEEEEGGANEDIVALKDNVNWMVELVALWIDAAN</sequence>
<dbReference type="OrthoDB" id="10494998at2759"/>
<keyword evidence="2" id="KW-1185">Reference proteome</keyword>
<evidence type="ECO:0000313" key="2">
    <source>
        <dbReference type="Proteomes" id="UP000737391"/>
    </source>
</evidence>